<name>A0A8T5UQ97_9EURY</name>
<evidence type="ECO:0000313" key="1">
    <source>
        <dbReference type="EMBL" id="MBZ2166152.1"/>
    </source>
</evidence>
<keyword evidence="2" id="KW-1185">Reference proteome</keyword>
<protein>
    <submittedName>
        <fullName evidence="1">Glycosyltransferase family 2 protein</fullName>
    </submittedName>
</protein>
<accession>A0A8T5UQ97</accession>
<dbReference type="EMBL" id="JAIOUQ010000009">
    <property type="protein sequence ID" value="MBZ2166152.1"/>
    <property type="molecule type" value="Genomic_DNA"/>
</dbReference>
<evidence type="ECO:0000313" key="2">
    <source>
        <dbReference type="Proteomes" id="UP000825933"/>
    </source>
</evidence>
<proteinExistence type="predicted"/>
<dbReference type="SUPFAM" id="SSF53448">
    <property type="entry name" value="Nucleotide-diphospho-sugar transferases"/>
    <property type="match status" value="1"/>
</dbReference>
<reference evidence="2" key="1">
    <citation type="journal article" date="2022" name="Microbiol. Resour. Announc.">
        <title>Draft Genome Sequence of a Methanogenic Archaeon from West Spitsbergen Permafrost.</title>
        <authorList>
            <person name="Trubitsyn V."/>
            <person name="Rivkina E."/>
            <person name="Shcherbakova V."/>
        </authorList>
    </citation>
    <scope>NUCLEOTIDE SEQUENCE [LARGE SCALE GENOMIC DNA]</scope>
    <source>
        <strain evidence="2">VT</strain>
    </source>
</reference>
<dbReference type="Gene3D" id="3.90.550.10">
    <property type="entry name" value="Spore Coat Polysaccharide Biosynthesis Protein SpsA, Chain A"/>
    <property type="match status" value="1"/>
</dbReference>
<dbReference type="AlphaFoldDB" id="A0A8T5UQ97"/>
<dbReference type="Proteomes" id="UP000825933">
    <property type="component" value="Unassembled WGS sequence"/>
</dbReference>
<comment type="caution">
    <text evidence="1">The sequence shown here is derived from an EMBL/GenBank/DDBJ whole genome shotgun (WGS) entry which is preliminary data.</text>
</comment>
<dbReference type="InterPro" id="IPR029044">
    <property type="entry name" value="Nucleotide-diphossugar_trans"/>
</dbReference>
<dbReference type="RefSeq" id="WP_223791718.1">
    <property type="nucleotide sequence ID" value="NZ_JAIOUQ010000009.1"/>
</dbReference>
<gene>
    <name evidence="1" type="ORF">K8N75_08880</name>
</gene>
<organism evidence="1 2">
    <name type="scientific">Methanobacterium spitsbergense</name>
    <dbReference type="NCBI Taxonomy" id="2874285"/>
    <lineage>
        <taxon>Archaea</taxon>
        <taxon>Methanobacteriati</taxon>
        <taxon>Methanobacteriota</taxon>
        <taxon>Methanomada group</taxon>
        <taxon>Methanobacteria</taxon>
        <taxon>Methanobacteriales</taxon>
        <taxon>Methanobacteriaceae</taxon>
        <taxon>Methanobacterium</taxon>
    </lineage>
</organism>
<sequence length="273" mass="32181">MEKYDLTVAYRIYPEISRSPAVFSSDKYKLSEFCLKSFKESLGDLNVKMIVLLDGCPPTYEELFLKYFDVENIDFIRLDGIGNLQTFGLQIEILLNQNYSEMVYFAEDDYFYFPNQFTEMVEFLKENSDVDFVTPYDHLDYYTQNIHKNKKSIKVSKNRQWKTVSSTCLTFLTTKNTLKETEKIFSTYQKGNSDFVLWLSLTKSSLKPIILIKSIKIFTLEIFYKILLFTRNQTLLGKSWKLWAPTPTIATHLEKNFLSPDIDWEEIWGITIE</sequence>